<dbReference type="EMBL" id="VORB01000004">
    <property type="protein sequence ID" value="TXC81503.1"/>
    <property type="molecule type" value="Genomic_DNA"/>
</dbReference>
<comment type="caution">
    <text evidence="1">The sequence shown here is derived from an EMBL/GenBank/DDBJ whole genome shotgun (WGS) entry which is preliminary data.</text>
</comment>
<evidence type="ECO:0000313" key="1">
    <source>
        <dbReference type="EMBL" id="TXC81503.1"/>
    </source>
</evidence>
<dbReference type="OrthoDB" id="1467888at2"/>
<proteinExistence type="predicted"/>
<gene>
    <name evidence="1" type="ORF">FRX97_05715</name>
</gene>
<dbReference type="Proteomes" id="UP000321168">
    <property type="component" value="Unassembled WGS sequence"/>
</dbReference>
<evidence type="ECO:0000313" key="2">
    <source>
        <dbReference type="Proteomes" id="UP000321168"/>
    </source>
</evidence>
<dbReference type="RefSeq" id="WP_147014232.1">
    <property type="nucleotide sequence ID" value="NZ_VORB01000004.1"/>
</dbReference>
<accession>A0A5C6V858</accession>
<name>A0A5C6V858_9FLAO</name>
<keyword evidence="2" id="KW-1185">Reference proteome</keyword>
<protein>
    <submittedName>
        <fullName evidence="1">Uncharacterized protein</fullName>
    </submittedName>
</protein>
<reference evidence="1 2" key="1">
    <citation type="submission" date="2019-08" db="EMBL/GenBank/DDBJ databases">
        <title>Genome of Luteibaculum oceani JCM 18817.</title>
        <authorList>
            <person name="Bowman J.P."/>
        </authorList>
    </citation>
    <scope>NUCLEOTIDE SEQUENCE [LARGE SCALE GENOMIC DNA]</scope>
    <source>
        <strain evidence="1 2">JCM 18817</strain>
    </source>
</reference>
<sequence>MEPVFRKYSNNLRLFKVLEQDRFLEIQIIGAKYQQFLVVAETYPERLFIQDLIQQNFEGIEELTETQFNELLQDIKSSKTEIKPRQN</sequence>
<organism evidence="1 2">
    <name type="scientific">Luteibaculum oceani</name>
    <dbReference type="NCBI Taxonomy" id="1294296"/>
    <lineage>
        <taxon>Bacteria</taxon>
        <taxon>Pseudomonadati</taxon>
        <taxon>Bacteroidota</taxon>
        <taxon>Flavobacteriia</taxon>
        <taxon>Flavobacteriales</taxon>
        <taxon>Luteibaculaceae</taxon>
        <taxon>Luteibaculum</taxon>
    </lineage>
</organism>
<dbReference type="AlphaFoldDB" id="A0A5C6V858"/>